<feature type="region of interest" description="Disordered" evidence="1">
    <location>
        <begin position="37"/>
        <end position="110"/>
    </location>
</feature>
<evidence type="ECO:0000313" key="3">
    <source>
        <dbReference type="EMBL" id="UUY02107.1"/>
    </source>
</evidence>
<feature type="transmembrane region" description="Helical" evidence="2">
    <location>
        <begin position="6"/>
        <end position="29"/>
    </location>
</feature>
<evidence type="ECO:0000313" key="4">
    <source>
        <dbReference type="Proteomes" id="UP001058860"/>
    </source>
</evidence>
<keyword evidence="2" id="KW-0472">Membrane</keyword>
<keyword evidence="2" id="KW-1133">Transmembrane helix</keyword>
<keyword evidence="4" id="KW-1185">Reference proteome</keyword>
<organism evidence="3 4">
    <name type="scientific">Svornostia abyssi</name>
    <dbReference type="NCBI Taxonomy" id="2898438"/>
    <lineage>
        <taxon>Bacteria</taxon>
        <taxon>Bacillati</taxon>
        <taxon>Actinomycetota</taxon>
        <taxon>Thermoleophilia</taxon>
        <taxon>Solirubrobacterales</taxon>
        <taxon>Baekduiaceae</taxon>
        <taxon>Svornostia</taxon>
    </lineage>
</organism>
<evidence type="ECO:0000256" key="2">
    <source>
        <dbReference type="SAM" id="Phobius"/>
    </source>
</evidence>
<proteinExistence type="predicted"/>
<reference evidence="4" key="1">
    <citation type="submission" date="2021-11" db="EMBL/GenBank/DDBJ databases">
        <title>Cultivation dependent microbiological survey of springs from the worlds oldest radium mine currently devoted to the extraction of radon-saturated water.</title>
        <authorList>
            <person name="Kapinusova G."/>
            <person name="Smrhova T."/>
            <person name="Strejcek M."/>
            <person name="Suman J."/>
            <person name="Jani K."/>
            <person name="Pajer P."/>
            <person name="Uhlik O."/>
        </authorList>
    </citation>
    <scope>NUCLEOTIDE SEQUENCE [LARGE SCALE GENOMIC DNA]</scope>
    <source>
        <strain evidence="4">J379</strain>
    </source>
</reference>
<dbReference type="RefSeq" id="WP_353862641.1">
    <property type="nucleotide sequence ID" value="NZ_CP088295.1"/>
</dbReference>
<protein>
    <submittedName>
        <fullName evidence="3">Uncharacterized protein</fullName>
    </submittedName>
</protein>
<keyword evidence="2" id="KW-0812">Transmembrane</keyword>
<accession>A0ABY5PCA0</accession>
<dbReference type="EMBL" id="CP088295">
    <property type="protein sequence ID" value="UUY02107.1"/>
    <property type="molecule type" value="Genomic_DNA"/>
</dbReference>
<feature type="compositionally biased region" description="Basic and acidic residues" evidence="1">
    <location>
        <begin position="78"/>
        <end position="110"/>
    </location>
</feature>
<dbReference type="Proteomes" id="UP001058860">
    <property type="component" value="Chromosome"/>
</dbReference>
<name>A0ABY5PCA0_9ACTN</name>
<sequence>MDYTAELISITVIFVVHVLGAVALVWAMLDDRGWSALKDWWPRDDPPPPDDDPRDDGDGPGGLPVDLPMPTASPSAVRLREPGRIGDAKPRPARRPEHDPTREPVRPGAR</sequence>
<gene>
    <name evidence="3" type="ORF">LRS13_15440</name>
</gene>
<evidence type="ECO:0000256" key="1">
    <source>
        <dbReference type="SAM" id="MobiDB-lite"/>
    </source>
</evidence>